<feature type="domain" description="HTH merR-type" evidence="2">
    <location>
        <begin position="1"/>
        <end position="54"/>
    </location>
</feature>
<keyword evidence="6" id="KW-1185">Reference proteome</keyword>
<dbReference type="SUPFAM" id="SSF46955">
    <property type="entry name" value="Putative DNA-binding domain"/>
    <property type="match status" value="1"/>
</dbReference>
<dbReference type="InterPro" id="IPR016024">
    <property type="entry name" value="ARM-type_fold"/>
</dbReference>
<dbReference type="InterPro" id="IPR009061">
    <property type="entry name" value="DNA-bd_dom_put_sf"/>
</dbReference>
<dbReference type="Pfam" id="PF13646">
    <property type="entry name" value="HEAT_2"/>
    <property type="match status" value="1"/>
</dbReference>
<dbReference type="Proteomes" id="UP000590511">
    <property type="component" value="Unassembled WGS sequence"/>
</dbReference>
<dbReference type="PANTHER" id="PTHR30204">
    <property type="entry name" value="REDOX-CYCLING DRUG-SENSING TRANSCRIPTIONAL ACTIVATOR SOXR"/>
    <property type="match status" value="1"/>
</dbReference>
<dbReference type="Proteomes" id="UP000631312">
    <property type="component" value="Unassembled WGS sequence"/>
</dbReference>
<dbReference type="AlphaFoldDB" id="A0A7W7MK36"/>
<comment type="caution">
    <text evidence="4">The sequence shown here is derived from an EMBL/GenBank/DDBJ whole genome shotgun (WGS) entry which is preliminary data.</text>
</comment>
<dbReference type="PROSITE" id="PS50937">
    <property type="entry name" value="HTH_MERR_2"/>
    <property type="match status" value="1"/>
</dbReference>
<dbReference type="InterPro" id="IPR004155">
    <property type="entry name" value="PBS_lyase_HEAT"/>
</dbReference>
<dbReference type="SMART" id="SM00422">
    <property type="entry name" value="HTH_MERR"/>
    <property type="match status" value="1"/>
</dbReference>
<evidence type="ECO:0000313" key="4">
    <source>
        <dbReference type="EMBL" id="MBB4752986.1"/>
    </source>
</evidence>
<evidence type="ECO:0000313" key="3">
    <source>
        <dbReference type="EMBL" id="GIE39593.1"/>
    </source>
</evidence>
<name>A0A7W7MK36_9ACTN</name>
<evidence type="ECO:0000313" key="5">
    <source>
        <dbReference type="Proteomes" id="UP000590511"/>
    </source>
</evidence>
<dbReference type="EMBL" id="BOMP01000034">
    <property type="protein sequence ID" value="GIE39593.1"/>
    <property type="molecule type" value="Genomic_DNA"/>
</dbReference>
<reference evidence="3 6" key="2">
    <citation type="submission" date="2021-01" db="EMBL/GenBank/DDBJ databases">
        <title>Whole genome shotgun sequence of Actinoplanes lobatus NBRC 12513.</title>
        <authorList>
            <person name="Komaki H."/>
            <person name="Tamura T."/>
        </authorList>
    </citation>
    <scope>NUCLEOTIDE SEQUENCE [LARGE SCALE GENOMIC DNA]</scope>
    <source>
        <strain evidence="3 6">NBRC 12513</strain>
    </source>
</reference>
<dbReference type="SMART" id="SM00567">
    <property type="entry name" value="EZ_HEAT"/>
    <property type="match status" value="3"/>
</dbReference>
<dbReference type="InterPro" id="IPR047057">
    <property type="entry name" value="MerR_fam"/>
</dbReference>
<dbReference type="GO" id="GO:0003677">
    <property type="term" value="F:DNA binding"/>
    <property type="evidence" value="ECO:0007669"/>
    <property type="project" value="UniProtKB-KW"/>
</dbReference>
<reference evidence="4 5" key="1">
    <citation type="submission" date="2020-08" db="EMBL/GenBank/DDBJ databases">
        <title>Sequencing the genomes of 1000 actinobacteria strains.</title>
        <authorList>
            <person name="Klenk H.-P."/>
        </authorList>
    </citation>
    <scope>NUCLEOTIDE SEQUENCE [LARGE SCALE GENOMIC DNA]</scope>
    <source>
        <strain evidence="4 5">DSM 43150</strain>
    </source>
</reference>
<dbReference type="SUPFAM" id="SSF48371">
    <property type="entry name" value="ARM repeat"/>
    <property type="match status" value="1"/>
</dbReference>
<evidence type="ECO:0000313" key="6">
    <source>
        <dbReference type="Proteomes" id="UP000631312"/>
    </source>
</evidence>
<dbReference type="PANTHER" id="PTHR30204:SF93">
    <property type="entry name" value="HTH MERR-TYPE DOMAIN-CONTAINING PROTEIN"/>
    <property type="match status" value="1"/>
</dbReference>
<organism evidence="4 5">
    <name type="scientific">Actinoplanes lobatus</name>
    <dbReference type="NCBI Taxonomy" id="113568"/>
    <lineage>
        <taxon>Bacteria</taxon>
        <taxon>Bacillati</taxon>
        <taxon>Actinomycetota</taxon>
        <taxon>Actinomycetes</taxon>
        <taxon>Micromonosporales</taxon>
        <taxon>Micromonosporaceae</taxon>
        <taxon>Actinoplanes</taxon>
    </lineage>
</organism>
<keyword evidence="1 4" id="KW-0238">DNA-binding</keyword>
<dbReference type="Gene3D" id="1.10.1660.10">
    <property type="match status" value="1"/>
</dbReference>
<evidence type="ECO:0000256" key="1">
    <source>
        <dbReference type="ARBA" id="ARBA00023125"/>
    </source>
</evidence>
<protein>
    <submittedName>
        <fullName evidence="4">DNA-binding transcriptional MerR regulator</fullName>
    </submittedName>
    <submittedName>
        <fullName evidence="3">MerR family transcriptional regulator</fullName>
    </submittedName>
</protein>
<sequence length="381" mass="39958">MLRHYESLGLVRPTGRTVGGYREYRAEDLRRIFEVEALRSLGLSLRQVGQALEDPGFEPAVLIGELIRWAEDRVRRERELLERLRAVDASSPAGWPDVLRIVELMRGLGSPDAARRQQAVLAGEDVAVPVELLAGAVLAEADPNVAGALRWALARSGGEGVSSLAVGVSSEDAVVRRRAVVALGEMPGDEVVAVLVDALGDVEVSVRGPAALALGSRGVVAAVPVLVGMVVDGVNDVEAAEVLGGLAGAGHVAGIVSALAGELAAHAGDQAVRIRLVQALAELPGDVARGLLEELAGDGDRAVALLRGRCCSARSEVRKARRSWTFDHLVGWSNVQDRRALGFAPVLRTGGDRGMGGAEAGVRPNGWRGRAWRRCLPGGGG</sequence>
<dbReference type="InterPro" id="IPR011989">
    <property type="entry name" value="ARM-like"/>
</dbReference>
<dbReference type="Pfam" id="PF13411">
    <property type="entry name" value="MerR_1"/>
    <property type="match status" value="1"/>
</dbReference>
<gene>
    <name evidence="3" type="ORF">Alo02nite_24910</name>
    <name evidence="4" type="ORF">BJ964_007147</name>
</gene>
<evidence type="ECO:0000259" key="2">
    <source>
        <dbReference type="PROSITE" id="PS50937"/>
    </source>
</evidence>
<accession>A0A7W7MK36</accession>
<dbReference type="EMBL" id="JACHNC010000001">
    <property type="protein sequence ID" value="MBB4752986.1"/>
    <property type="molecule type" value="Genomic_DNA"/>
</dbReference>
<dbReference type="GO" id="GO:0003700">
    <property type="term" value="F:DNA-binding transcription factor activity"/>
    <property type="evidence" value="ECO:0007669"/>
    <property type="project" value="InterPro"/>
</dbReference>
<dbReference type="InterPro" id="IPR000551">
    <property type="entry name" value="MerR-type_HTH_dom"/>
</dbReference>
<proteinExistence type="predicted"/>
<dbReference type="Gene3D" id="1.25.10.10">
    <property type="entry name" value="Leucine-rich Repeat Variant"/>
    <property type="match status" value="1"/>
</dbReference>